<dbReference type="STRING" id="329046.A0A1Y2CRA7"/>
<proteinExistence type="inferred from homology"/>
<dbReference type="Proteomes" id="UP000193642">
    <property type="component" value="Unassembled WGS sequence"/>
</dbReference>
<evidence type="ECO:0000259" key="6">
    <source>
        <dbReference type="PROSITE" id="PS50235"/>
    </source>
</evidence>
<reference evidence="7 8" key="1">
    <citation type="submission" date="2016-07" db="EMBL/GenBank/DDBJ databases">
        <title>Pervasive Adenine N6-methylation of Active Genes in Fungi.</title>
        <authorList>
            <consortium name="DOE Joint Genome Institute"/>
            <person name="Mondo S.J."/>
            <person name="Dannebaum R.O."/>
            <person name="Kuo R.C."/>
            <person name="Labutti K."/>
            <person name="Haridas S."/>
            <person name="Kuo A."/>
            <person name="Salamov A."/>
            <person name="Ahrendt S.R."/>
            <person name="Lipzen A."/>
            <person name="Sullivan W."/>
            <person name="Andreopoulos W.B."/>
            <person name="Clum A."/>
            <person name="Lindquist E."/>
            <person name="Daum C."/>
            <person name="Ramamoorthy G.K."/>
            <person name="Gryganskyi A."/>
            <person name="Culley D."/>
            <person name="Magnuson J.K."/>
            <person name="James T.Y."/>
            <person name="O'Malley M.A."/>
            <person name="Stajich J.E."/>
            <person name="Spatafora J.W."/>
            <person name="Visel A."/>
            <person name="Grigoriev I.V."/>
        </authorList>
    </citation>
    <scope>NUCLEOTIDE SEQUENCE [LARGE SCALE GENOMIC DNA]</scope>
    <source>
        <strain evidence="7 8">JEL800</strain>
    </source>
</reference>
<dbReference type="InterPro" id="IPR028889">
    <property type="entry name" value="USP"/>
</dbReference>
<dbReference type="Pfam" id="PF00443">
    <property type="entry name" value="UCH"/>
    <property type="match status" value="1"/>
</dbReference>
<dbReference type="InterPro" id="IPR038765">
    <property type="entry name" value="Papain-like_cys_pep_sf"/>
</dbReference>
<accession>A0A1Y2CRA7</accession>
<dbReference type="InterPro" id="IPR050164">
    <property type="entry name" value="Peptidase_C19"/>
</dbReference>
<dbReference type="EMBL" id="MCGO01000009">
    <property type="protein sequence ID" value="ORY49374.1"/>
    <property type="molecule type" value="Genomic_DNA"/>
</dbReference>
<evidence type="ECO:0000256" key="2">
    <source>
        <dbReference type="ARBA" id="ARBA00009085"/>
    </source>
</evidence>
<dbReference type="GO" id="GO:0005829">
    <property type="term" value="C:cytosol"/>
    <property type="evidence" value="ECO:0007669"/>
    <property type="project" value="TreeGrafter"/>
</dbReference>
<dbReference type="GO" id="GO:0006508">
    <property type="term" value="P:proteolysis"/>
    <property type="evidence" value="ECO:0007669"/>
    <property type="project" value="UniProtKB-KW"/>
</dbReference>
<evidence type="ECO:0000256" key="3">
    <source>
        <dbReference type="ARBA" id="ARBA00012759"/>
    </source>
</evidence>
<dbReference type="PROSITE" id="PS50235">
    <property type="entry name" value="USP_3"/>
    <property type="match status" value="1"/>
</dbReference>
<dbReference type="AlphaFoldDB" id="A0A1Y2CRA7"/>
<dbReference type="Gene3D" id="3.90.70.10">
    <property type="entry name" value="Cysteine proteinases"/>
    <property type="match status" value="1"/>
</dbReference>
<dbReference type="PANTHER" id="PTHR24006">
    <property type="entry name" value="UBIQUITIN CARBOXYL-TERMINAL HYDROLASE"/>
    <property type="match status" value="1"/>
</dbReference>
<comment type="catalytic activity">
    <reaction evidence="1">
        <text>Thiol-dependent hydrolysis of ester, thioester, amide, peptide and isopeptide bonds formed by the C-terminal Gly of ubiquitin (a 76-residue protein attached to proteins as an intracellular targeting signal).</text>
        <dbReference type="EC" id="3.4.19.12"/>
    </reaction>
</comment>
<keyword evidence="8" id="KW-1185">Reference proteome</keyword>
<dbReference type="GO" id="GO:0016579">
    <property type="term" value="P:protein deubiquitination"/>
    <property type="evidence" value="ECO:0007669"/>
    <property type="project" value="InterPro"/>
</dbReference>
<gene>
    <name evidence="7" type="ORF">BCR33DRAFT_734867</name>
</gene>
<name>A0A1Y2CRA7_9FUNG</name>
<dbReference type="SUPFAM" id="SSF54001">
    <property type="entry name" value="Cysteine proteinases"/>
    <property type="match status" value="1"/>
</dbReference>
<sequence length="206" mass="22746">MAGSNERYYGLENALYFCKPFRSCVLGYSYPVSSAALAASDAATGLPPLSLPLQTPIQTPIQSSSSTSSAALPFGLLLDSLAQEKSDETLLTTLRDLFAAIASAKKKSGVVKPVNFVSRLKKENELFQGVTQQDAQEFLNFLLNAIAEILIRHKKEMADKLALLGSFRKRIQRGWRPRQTRIQRLWLLRLGSILSLKGSCQTKLNV</sequence>
<evidence type="ECO:0000256" key="5">
    <source>
        <dbReference type="ARBA" id="ARBA00022801"/>
    </source>
</evidence>
<dbReference type="EC" id="3.4.19.12" evidence="3"/>
<evidence type="ECO:0000313" key="8">
    <source>
        <dbReference type="Proteomes" id="UP000193642"/>
    </source>
</evidence>
<protein>
    <recommendedName>
        <fullName evidence="3">ubiquitinyl hydrolase 1</fullName>
        <ecNumber evidence="3">3.4.19.12</ecNumber>
    </recommendedName>
</protein>
<feature type="domain" description="USP" evidence="6">
    <location>
        <begin position="1"/>
        <end position="206"/>
    </location>
</feature>
<keyword evidence="5" id="KW-0378">Hydrolase</keyword>
<comment type="similarity">
    <text evidence="2">Belongs to the peptidase C19 family.</text>
</comment>
<evidence type="ECO:0000256" key="4">
    <source>
        <dbReference type="ARBA" id="ARBA00022670"/>
    </source>
</evidence>
<organism evidence="7 8">
    <name type="scientific">Rhizoclosmatium globosum</name>
    <dbReference type="NCBI Taxonomy" id="329046"/>
    <lineage>
        <taxon>Eukaryota</taxon>
        <taxon>Fungi</taxon>
        <taxon>Fungi incertae sedis</taxon>
        <taxon>Chytridiomycota</taxon>
        <taxon>Chytridiomycota incertae sedis</taxon>
        <taxon>Chytridiomycetes</taxon>
        <taxon>Chytridiales</taxon>
        <taxon>Chytriomycetaceae</taxon>
        <taxon>Rhizoclosmatium</taxon>
    </lineage>
</organism>
<dbReference type="OrthoDB" id="27652at2759"/>
<comment type="caution">
    <text evidence="7">The sequence shown here is derived from an EMBL/GenBank/DDBJ whole genome shotgun (WGS) entry which is preliminary data.</text>
</comment>
<evidence type="ECO:0000256" key="1">
    <source>
        <dbReference type="ARBA" id="ARBA00000707"/>
    </source>
</evidence>
<dbReference type="GO" id="GO:0004843">
    <property type="term" value="F:cysteine-type deubiquitinase activity"/>
    <property type="evidence" value="ECO:0007669"/>
    <property type="project" value="UniProtKB-EC"/>
</dbReference>
<dbReference type="GO" id="GO:0005634">
    <property type="term" value="C:nucleus"/>
    <property type="evidence" value="ECO:0007669"/>
    <property type="project" value="TreeGrafter"/>
</dbReference>
<evidence type="ECO:0000313" key="7">
    <source>
        <dbReference type="EMBL" id="ORY49374.1"/>
    </source>
</evidence>
<dbReference type="InterPro" id="IPR001394">
    <property type="entry name" value="Peptidase_C19_UCH"/>
</dbReference>
<dbReference type="PANTHER" id="PTHR24006:SF733">
    <property type="entry name" value="RE52890P"/>
    <property type="match status" value="1"/>
</dbReference>
<keyword evidence="4" id="KW-0645">Protease</keyword>